<reference evidence="5" key="1">
    <citation type="submission" date="2013-01" db="EMBL/GenBank/DDBJ databases">
        <title>Draft Genome Sequence of a Mulberry Tree, Morus notabilis C.K. Schneid.</title>
        <authorList>
            <person name="He N."/>
            <person name="Zhao S."/>
        </authorList>
    </citation>
    <scope>NUCLEOTIDE SEQUENCE</scope>
</reference>
<feature type="region of interest" description="Disordered" evidence="1">
    <location>
        <begin position="136"/>
        <end position="157"/>
    </location>
</feature>
<dbReference type="NCBIfam" id="NF040946">
    <property type="entry name" value="PSII_PsbP"/>
    <property type="match status" value="1"/>
</dbReference>
<dbReference type="Pfam" id="PF01789">
    <property type="entry name" value="PsbP"/>
    <property type="match status" value="1"/>
</dbReference>
<feature type="transmembrane region" description="Helical" evidence="2">
    <location>
        <begin position="54"/>
        <end position="80"/>
    </location>
</feature>
<gene>
    <name evidence="4" type="ORF">L484_013529</name>
</gene>
<evidence type="ECO:0000259" key="3">
    <source>
        <dbReference type="Pfam" id="PF01789"/>
    </source>
</evidence>
<dbReference type="GO" id="GO:0019898">
    <property type="term" value="C:extrinsic component of membrane"/>
    <property type="evidence" value="ECO:0007669"/>
    <property type="project" value="InterPro"/>
</dbReference>
<evidence type="ECO:0000256" key="1">
    <source>
        <dbReference type="SAM" id="MobiDB-lite"/>
    </source>
</evidence>
<sequence>MALARCFHACKAPSFHKIRMTQSSGDRKERSEEAASQPAAEQFAPLAATFRRRLLVGLGSASLVAVGANFAGVTSFLLGLSPETSRNLKLDVVYPIDGYNRCIDTNEGFEFIYPARWVGDQRLLYRAAEKTEFERSLDPPPLKNAKSNGGRRNNVNEPVVAFGPPGTSGELNVSVIVSPVPLDFKIEAFGGPKEVGEAVVRTITGSSKRPEVKGTLVESTMRKDPIRNVNYYELEFRVDSPTFRRHNVAVCCARSGRLFTLNAQAPESVWQEVKLDFERIAESFSLTS</sequence>
<keyword evidence="2" id="KW-0472">Membrane</keyword>
<dbReference type="InterPro" id="IPR002683">
    <property type="entry name" value="PsbP_C"/>
</dbReference>
<dbReference type="KEGG" id="mnt:21396701"/>
<dbReference type="Gene3D" id="3.40.1000.10">
    <property type="entry name" value="Mog1/PsbP, alpha/beta/alpha sandwich"/>
    <property type="match status" value="1"/>
</dbReference>
<evidence type="ECO:0000256" key="2">
    <source>
        <dbReference type="SAM" id="Phobius"/>
    </source>
</evidence>
<feature type="domain" description="PsbP C-terminal" evidence="3">
    <location>
        <begin position="98"/>
        <end position="285"/>
    </location>
</feature>
<evidence type="ECO:0000313" key="5">
    <source>
        <dbReference type="Proteomes" id="UP000030645"/>
    </source>
</evidence>
<dbReference type="AlphaFoldDB" id="W9QGT7"/>
<keyword evidence="2" id="KW-1133">Transmembrane helix</keyword>
<protein>
    <submittedName>
        <fullName evidence="4">PsbP-like protein 1</fullName>
    </submittedName>
</protein>
<dbReference type="GO" id="GO:0005509">
    <property type="term" value="F:calcium ion binding"/>
    <property type="evidence" value="ECO:0007669"/>
    <property type="project" value="InterPro"/>
</dbReference>
<dbReference type="GO" id="GO:0009654">
    <property type="term" value="C:photosystem II oxygen evolving complex"/>
    <property type="evidence" value="ECO:0007669"/>
    <property type="project" value="InterPro"/>
</dbReference>
<dbReference type="OrthoDB" id="414405at2759"/>
<keyword evidence="2" id="KW-0812">Transmembrane</keyword>
<dbReference type="eggNOG" id="ENOG502QS0I">
    <property type="taxonomic scope" value="Eukaryota"/>
</dbReference>
<dbReference type="SUPFAM" id="SSF55724">
    <property type="entry name" value="Mog1p/PsbP-like"/>
    <property type="match status" value="1"/>
</dbReference>
<dbReference type="InterPro" id="IPR016123">
    <property type="entry name" value="Mog1/PsbP_a/b/a-sand"/>
</dbReference>
<proteinExistence type="predicted"/>
<name>W9QGT7_9ROSA</name>
<dbReference type="GO" id="GO:0015979">
    <property type="term" value="P:photosynthesis"/>
    <property type="evidence" value="ECO:0007669"/>
    <property type="project" value="InterPro"/>
</dbReference>
<keyword evidence="5" id="KW-1185">Reference proteome</keyword>
<dbReference type="Proteomes" id="UP000030645">
    <property type="component" value="Unassembled WGS sequence"/>
</dbReference>
<dbReference type="STRING" id="981085.W9QGT7"/>
<evidence type="ECO:0000313" key="4">
    <source>
        <dbReference type="EMBL" id="EXB37165.1"/>
    </source>
</evidence>
<organism evidence="4 5">
    <name type="scientific">Morus notabilis</name>
    <dbReference type="NCBI Taxonomy" id="981085"/>
    <lineage>
        <taxon>Eukaryota</taxon>
        <taxon>Viridiplantae</taxon>
        <taxon>Streptophyta</taxon>
        <taxon>Embryophyta</taxon>
        <taxon>Tracheophyta</taxon>
        <taxon>Spermatophyta</taxon>
        <taxon>Magnoliopsida</taxon>
        <taxon>eudicotyledons</taxon>
        <taxon>Gunneridae</taxon>
        <taxon>Pentapetalae</taxon>
        <taxon>rosids</taxon>
        <taxon>fabids</taxon>
        <taxon>Rosales</taxon>
        <taxon>Moraceae</taxon>
        <taxon>Moreae</taxon>
        <taxon>Morus</taxon>
    </lineage>
</organism>
<dbReference type="EMBL" id="KE343605">
    <property type="protein sequence ID" value="EXB37165.1"/>
    <property type="molecule type" value="Genomic_DNA"/>
</dbReference>
<dbReference type="PANTHER" id="PTHR31407:SF16">
    <property type="entry name" value="PSBP DOMAIN-CONTAINING PROTEIN 7, CHLOROPLASTIC"/>
    <property type="match status" value="1"/>
</dbReference>
<dbReference type="PANTHER" id="PTHR31407">
    <property type="match status" value="1"/>
</dbReference>
<feature type="compositionally biased region" description="Polar residues" evidence="1">
    <location>
        <begin position="145"/>
        <end position="156"/>
    </location>
</feature>
<accession>W9QGT7</accession>